<name>A0A090I7I7_METFO</name>
<comment type="catalytic activity">
    <reaction evidence="3">
        <text>L-tyrosyl-[protein] + ATP = O-(5'-adenylyl)-L-tyrosyl-[protein] + diphosphate</text>
        <dbReference type="Rhea" id="RHEA:54288"/>
        <dbReference type="Rhea" id="RHEA-COMP:10136"/>
        <dbReference type="Rhea" id="RHEA-COMP:13846"/>
        <dbReference type="ChEBI" id="CHEBI:30616"/>
        <dbReference type="ChEBI" id="CHEBI:33019"/>
        <dbReference type="ChEBI" id="CHEBI:46858"/>
        <dbReference type="ChEBI" id="CHEBI:83624"/>
        <dbReference type="EC" id="2.7.7.108"/>
    </reaction>
</comment>
<protein>
    <recommendedName>
        <fullName evidence="1">protein adenylyltransferase</fullName>
        <ecNumber evidence="1">2.7.7.108</ecNumber>
    </recommendedName>
</protein>
<dbReference type="SUPFAM" id="SSF81301">
    <property type="entry name" value="Nucleotidyltransferase"/>
    <property type="match status" value="1"/>
</dbReference>
<dbReference type="AlphaFoldDB" id="A0A090I7I7"/>
<dbReference type="GeneID" id="24791910"/>
<reference evidence="6" key="2">
    <citation type="submission" date="2014-08" db="EMBL/GenBank/DDBJ databases">
        <authorList>
            <person name="Wibberg D."/>
        </authorList>
    </citation>
    <scope>NUCLEOTIDE SEQUENCE</scope>
</reference>
<gene>
    <name evidence="5" type="ORF">BRM9_0756</name>
    <name evidence="6" type="ORF">DSM1535_0716</name>
</gene>
<evidence type="ECO:0000256" key="3">
    <source>
        <dbReference type="ARBA" id="ARBA00048696"/>
    </source>
</evidence>
<evidence type="ECO:0000256" key="2">
    <source>
        <dbReference type="ARBA" id="ARBA00047518"/>
    </source>
</evidence>
<evidence type="ECO:0000313" key="6">
    <source>
        <dbReference type="EMBL" id="CEA13072.1"/>
    </source>
</evidence>
<keyword evidence="5" id="KW-0808">Transferase</keyword>
<feature type="domain" description="Polymerase beta nucleotidyltransferase" evidence="4">
    <location>
        <begin position="99"/>
        <end position="140"/>
    </location>
</feature>
<dbReference type="EMBL" id="CP006933">
    <property type="protein sequence ID" value="AIS31576.1"/>
    <property type="molecule type" value="Genomic_DNA"/>
</dbReference>
<dbReference type="OrthoDB" id="9287at2157"/>
<evidence type="ECO:0000313" key="5">
    <source>
        <dbReference type="EMBL" id="AIS31576.1"/>
    </source>
</evidence>
<organism evidence="6">
    <name type="scientific">Methanobacterium formicicum</name>
    <dbReference type="NCBI Taxonomy" id="2162"/>
    <lineage>
        <taxon>Archaea</taxon>
        <taxon>Methanobacteriati</taxon>
        <taxon>Methanobacteriota</taxon>
        <taxon>Methanomada group</taxon>
        <taxon>Methanobacteria</taxon>
        <taxon>Methanobacteriales</taxon>
        <taxon>Methanobacteriaceae</taxon>
        <taxon>Methanobacterium</taxon>
    </lineage>
</organism>
<accession>A0A090I7I7</accession>
<dbReference type="InterPro" id="IPR043519">
    <property type="entry name" value="NT_sf"/>
</dbReference>
<dbReference type="InterPro" id="IPR041633">
    <property type="entry name" value="Polbeta"/>
</dbReference>
<evidence type="ECO:0000313" key="7">
    <source>
        <dbReference type="Proteomes" id="UP000029661"/>
    </source>
</evidence>
<evidence type="ECO:0000256" key="1">
    <source>
        <dbReference type="ARBA" id="ARBA00034531"/>
    </source>
</evidence>
<dbReference type="InterPro" id="IPR036388">
    <property type="entry name" value="WH-like_DNA-bd_sf"/>
</dbReference>
<comment type="catalytic activity">
    <reaction evidence="2">
        <text>O-(5'-adenylyl)-L-tyrosyl-[protein] + ATP = O-[5'-(adenylyl-(5'-&gt;3')-adenylyl)]-L-tyrosyl-[protein] + diphosphate</text>
        <dbReference type="Rhea" id="RHEA:66528"/>
        <dbReference type="Rhea" id="RHEA-COMP:13846"/>
        <dbReference type="Rhea" id="RHEA-COMP:17046"/>
        <dbReference type="ChEBI" id="CHEBI:30616"/>
        <dbReference type="ChEBI" id="CHEBI:33019"/>
        <dbReference type="ChEBI" id="CHEBI:83624"/>
        <dbReference type="ChEBI" id="CHEBI:167160"/>
    </reaction>
</comment>
<dbReference type="KEGG" id="mfi:DSM1535_0716"/>
<dbReference type="EC" id="2.7.7.108" evidence="1"/>
<dbReference type="RefSeq" id="WP_048072331.1">
    <property type="nucleotide sequence ID" value="NZ_CP006933.1"/>
</dbReference>
<reference evidence="5 7" key="1">
    <citation type="submission" date="2013-12" db="EMBL/GenBank/DDBJ databases">
        <title>The complete genome sequence of Methanobacterium sp. BRM9.</title>
        <authorList>
            <consortium name="Pastoral Greenhouse Gas Research Consortium"/>
            <person name="Kelly W.J."/>
            <person name="Leahy S.C."/>
            <person name="Perry R."/>
            <person name="Li D."/>
            <person name="Altermann E."/>
            <person name="Lambie S.C."/>
            <person name="Attwood G.T."/>
        </authorList>
    </citation>
    <scope>NUCLEOTIDE SEQUENCE [LARGE SCALE GENOMIC DNA]</scope>
    <source>
        <strain evidence="5 7">BRM9</strain>
    </source>
</reference>
<proteinExistence type="predicted"/>
<dbReference type="Gene3D" id="3.30.460.10">
    <property type="entry name" value="Beta Polymerase, domain 2"/>
    <property type="match status" value="1"/>
</dbReference>
<dbReference type="CDD" id="cd05403">
    <property type="entry name" value="NT_KNTase_like"/>
    <property type="match status" value="1"/>
</dbReference>
<dbReference type="Gene3D" id="1.10.10.10">
    <property type="entry name" value="Winged helix-like DNA-binding domain superfamily/Winged helix DNA-binding domain"/>
    <property type="match status" value="1"/>
</dbReference>
<dbReference type="EMBL" id="LN515531">
    <property type="protein sequence ID" value="CEA13072.1"/>
    <property type="molecule type" value="Genomic_DNA"/>
</dbReference>
<dbReference type="GO" id="GO:0070733">
    <property type="term" value="F:AMPylase activity"/>
    <property type="evidence" value="ECO:0007669"/>
    <property type="project" value="UniProtKB-EC"/>
</dbReference>
<dbReference type="Proteomes" id="UP000029661">
    <property type="component" value="Chromosome"/>
</dbReference>
<dbReference type="KEGG" id="mfc:BRM9_0756"/>
<sequence>MKDNKIEIVKDLVTFGQGSSIRQIANRVKIPYANVYKIIKKLELDDLVTLEKIGSSYRCSLNKKVHPLIFQAEYERTKDLLEKNTDLKILNQKLYNLNFPFIALIFGSYAKGTASKHSDIDLMIISEINREKEFERKINLLPLDIHPTILSFDQFMNMAKTNEFSVVSELLDRNIILIGIEDYYRMLEHVRPRTNKNSGIEF</sequence>
<evidence type="ECO:0000259" key="4">
    <source>
        <dbReference type="Pfam" id="PF18765"/>
    </source>
</evidence>
<dbReference type="Pfam" id="PF18765">
    <property type="entry name" value="Polbeta"/>
    <property type="match status" value="1"/>
</dbReference>
<dbReference type="SUPFAM" id="SSF46785">
    <property type="entry name" value="Winged helix' DNA-binding domain"/>
    <property type="match status" value="1"/>
</dbReference>
<dbReference type="PATRIC" id="fig|2162.9.peg.740"/>
<dbReference type="InterPro" id="IPR036390">
    <property type="entry name" value="WH_DNA-bd_sf"/>
</dbReference>